<dbReference type="PROSITE" id="PS51679">
    <property type="entry name" value="SAM_MT_C5"/>
    <property type="match status" value="1"/>
</dbReference>
<dbReference type="Pfam" id="PF00145">
    <property type="entry name" value="DNA_methylase"/>
    <property type="match status" value="2"/>
</dbReference>
<keyword evidence="3 6" id="KW-0808">Transferase</keyword>
<dbReference type="InterPro" id="IPR001525">
    <property type="entry name" value="C5_MeTfrase"/>
</dbReference>
<dbReference type="Gene3D" id="3.40.50.150">
    <property type="entry name" value="Vaccinia Virus protein VP39"/>
    <property type="match status" value="1"/>
</dbReference>
<name>A0A318Y8B3_9FIRM</name>
<dbReference type="SUPFAM" id="SSF53335">
    <property type="entry name" value="S-adenosyl-L-methionine-dependent methyltransferases"/>
    <property type="match status" value="1"/>
</dbReference>
<dbReference type="PANTHER" id="PTHR10629">
    <property type="entry name" value="CYTOSINE-SPECIFIC METHYLTRANSFERASE"/>
    <property type="match status" value="1"/>
</dbReference>
<dbReference type="PRINTS" id="PR00105">
    <property type="entry name" value="C5METTRFRASE"/>
</dbReference>
<gene>
    <name evidence="7" type="ORF">LY28_01323</name>
</gene>
<evidence type="ECO:0000313" key="8">
    <source>
        <dbReference type="Proteomes" id="UP000248132"/>
    </source>
</evidence>
<dbReference type="GO" id="GO:0003886">
    <property type="term" value="F:DNA (cytosine-5-)-methyltransferase activity"/>
    <property type="evidence" value="ECO:0007669"/>
    <property type="project" value="UniProtKB-EC"/>
</dbReference>
<accession>A0A318Y8B3</accession>
<evidence type="ECO:0000256" key="3">
    <source>
        <dbReference type="ARBA" id="ARBA00022679"/>
    </source>
</evidence>
<keyword evidence="8" id="KW-1185">Reference proteome</keyword>
<organism evidence="7 8">
    <name type="scientific">Ruminiclostridium sufflavum DSM 19573</name>
    <dbReference type="NCBI Taxonomy" id="1121337"/>
    <lineage>
        <taxon>Bacteria</taxon>
        <taxon>Bacillati</taxon>
        <taxon>Bacillota</taxon>
        <taxon>Clostridia</taxon>
        <taxon>Eubacteriales</taxon>
        <taxon>Oscillospiraceae</taxon>
        <taxon>Ruminiclostridium</taxon>
    </lineage>
</organism>
<evidence type="ECO:0000256" key="5">
    <source>
        <dbReference type="ARBA" id="ARBA00022747"/>
    </source>
</evidence>
<dbReference type="EMBL" id="QKMR01000006">
    <property type="protein sequence ID" value="PYG88474.1"/>
    <property type="molecule type" value="Genomic_DNA"/>
</dbReference>
<dbReference type="GO" id="GO:0044027">
    <property type="term" value="P:negative regulation of gene expression via chromosomal CpG island methylation"/>
    <property type="evidence" value="ECO:0007669"/>
    <property type="project" value="TreeGrafter"/>
</dbReference>
<dbReference type="GO" id="GO:0003677">
    <property type="term" value="F:DNA binding"/>
    <property type="evidence" value="ECO:0007669"/>
    <property type="project" value="TreeGrafter"/>
</dbReference>
<dbReference type="GO" id="GO:0032259">
    <property type="term" value="P:methylation"/>
    <property type="evidence" value="ECO:0007669"/>
    <property type="project" value="UniProtKB-KW"/>
</dbReference>
<dbReference type="PANTHER" id="PTHR10629:SF52">
    <property type="entry name" value="DNA (CYTOSINE-5)-METHYLTRANSFERASE 1"/>
    <property type="match status" value="1"/>
</dbReference>
<dbReference type="Gene3D" id="3.90.120.10">
    <property type="entry name" value="DNA Methylase, subunit A, domain 2"/>
    <property type="match status" value="1"/>
</dbReference>
<dbReference type="OrthoDB" id="9813719at2"/>
<dbReference type="Proteomes" id="UP000248132">
    <property type="component" value="Unassembled WGS sequence"/>
</dbReference>
<dbReference type="AlphaFoldDB" id="A0A318Y8B3"/>
<proteinExistence type="inferred from homology"/>
<dbReference type="InterPro" id="IPR029063">
    <property type="entry name" value="SAM-dependent_MTases_sf"/>
</dbReference>
<evidence type="ECO:0000256" key="6">
    <source>
        <dbReference type="PROSITE-ProRule" id="PRU01016"/>
    </source>
</evidence>
<keyword evidence="2 6" id="KW-0489">Methyltransferase</keyword>
<dbReference type="EC" id="2.1.1.37" evidence="1"/>
<protein>
    <recommendedName>
        <fullName evidence="1">DNA (cytosine-5-)-methyltransferase</fullName>
        <ecNumber evidence="1">2.1.1.37</ecNumber>
    </recommendedName>
</protein>
<dbReference type="GO" id="GO:0009307">
    <property type="term" value="P:DNA restriction-modification system"/>
    <property type="evidence" value="ECO:0007669"/>
    <property type="project" value="UniProtKB-KW"/>
</dbReference>
<feature type="active site" evidence="6">
    <location>
        <position position="80"/>
    </location>
</feature>
<evidence type="ECO:0000313" key="7">
    <source>
        <dbReference type="EMBL" id="PYG88474.1"/>
    </source>
</evidence>
<reference evidence="7 8" key="1">
    <citation type="submission" date="2018-06" db="EMBL/GenBank/DDBJ databases">
        <title>Genomic Encyclopedia of Type Strains, Phase I: the one thousand microbial genomes (KMG-I) project.</title>
        <authorList>
            <person name="Kyrpides N."/>
        </authorList>
    </citation>
    <scope>NUCLEOTIDE SEQUENCE [LARGE SCALE GENOMIC DNA]</scope>
    <source>
        <strain evidence="7 8">DSM 19573</strain>
    </source>
</reference>
<dbReference type="RefSeq" id="WP_110461375.1">
    <property type="nucleotide sequence ID" value="NZ_QKMR01000006.1"/>
</dbReference>
<evidence type="ECO:0000256" key="1">
    <source>
        <dbReference type="ARBA" id="ARBA00011975"/>
    </source>
</evidence>
<keyword evidence="4 6" id="KW-0949">S-adenosyl-L-methionine</keyword>
<comment type="similarity">
    <text evidence="6">Belongs to the class I-like SAM-binding methyltransferase superfamily. C5-methyltransferase family.</text>
</comment>
<evidence type="ECO:0000256" key="2">
    <source>
        <dbReference type="ARBA" id="ARBA00022603"/>
    </source>
</evidence>
<comment type="caution">
    <text evidence="7">The sequence shown here is derived from an EMBL/GenBank/DDBJ whole genome shotgun (WGS) entry which is preliminary data.</text>
</comment>
<sequence length="573" mass="63086">MKNREIIVDNFAGGGGASTGIEMAIGRSVDIAINHDPAAIAMHKVNHPTTKHYCESVWDVDPVEACQGRLVALAWFSPDCKHFSKAKGGKPVEKKIRGLAWIVLKWAAKVRPRVIMLENVEEFQTWGPIRKGRPIKSKSGQTFQAWKNQLESLGYKIEHRELKACDYGTPTIRKRFFLVARCDGKPIEWPEPTHGNPNSLEVQMGLLKPWRTAAEIIDWSLPCPSIFDRKKPLAENTLKRIARGLQKFVIDNPKPFIVQVNHSGSNHHYCNSIECPLPTITSKHGFGVVTPYLAVNTTGHTGGEVDEPIHTITTGGHHALIAPTLIQTGYGEREGQAPRVPGINKPLGTVVSTCKHAVVAPTLIQYHTETTDQPRGQVVNKPISTIDASPRYGLVSAFISKYYAGNYKGFGSALDEPVHTVTSKDHNAVITTFITQMNKSSIGQTVNEPLNTVTAGANHFGEVRAFLIKYYGQGTGQSLSEPLDTVVSKDRFGLITINNIDYQIVDIGLRMLEPYELFAAQGFPDKYIIDHDYTGKPYPKTAQVARCGNAVPPPFAEALTRANLPEYCIAKAG</sequence>
<evidence type="ECO:0000256" key="4">
    <source>
        <dbReference type="ARBA" id="ARBA00022691"/>
    </source>
</evidence>
<keyword evidence="5" id="KW-0680">Restriction system</keyword>
<dbReference type="InterPro" id="IPR050390">
    <property type="entry name" value="C5-Methyltransferase"/>
</dbReference>